<dbReference type="RefSeq" id="WP_345927369.1">
    <property type="nucleotide sequence ID" value="NZ_JBDIVF010000004.1"/>
</dbReference>
<dbReference type="Gene3D" id="1.25.40.10">
    <property type="entry name" value="Tetratricopeptide repeat domain"/>
    <property type="match status" value="1"/>
</dbReference>
<protein>
    <recommendedName>
        <fullName evidence="3">Tetratricopeptide repeat protein</fullName>
    </recommendedName>
</protein>
<gene>
    <name evidence="1" type="ORF">ABVT11_16850</name>
</gene>
<sequence length="148" mass="16454">MPTELPASLHARVQQLSAEGDTLAESAAYEAAIAKYNEAWELVPEPKSDWEASTWLLAAIGDACFLSGYFTSGIEAFDYALTCPRGFGNPFIHLRLGQCRFEKNEHQAAAEHLGRAYMLEGKEIFAAEDSKYFEFLKTKIQKPASGVW</sequence>
<accession>A0ABV2CUA4</accession>
<evidence type="ECO:0008006" key="3">
    <source>
        <dbReference type="Google" id="ProtNLM"/>
    </source>
</evidence>
<evidence type="ECO:0000313" key="2">
    <source>
        <dbReference type="Proteomes" id="UP001548590"/>
    </source>
</evidence>
<organism evidence="1 2">
    <name type="scientific">Uliginosibacterium paludis</name>
    <dbReference type="NCBI Taxonomy" id="1615952"/>
    <lineage>
        <taxon>Bacteria</taxon>
        <taxon>Pseudomonadati</taxon>
        <taxon>Pseudomonadota</taxon>
        <taxon>Betaproteobacteria</taxon>
        <taxon>Rhodocyclales</taxon>
        <taxon>Zoogloeaceae</taxon>
        <taxon>Uliginosibacterium</taxon>
    </lineage>
</organism>
<proteinExistence type="predicted"/>
<name>A0ABV2CUA4_9RHOO</name>
<dbReference type="InterPro" id="IPR011990">
    <property type="entry name" value="TPR-like_helical_dom_sf"/>
</dbReference>
<evidence type="ECO:0000313" key="1">
    <source>
        <dbReference type="EMBL" id="MET1491510.1"/>
    </source>
</evidence>
<dbReference type="SUPFAM" id="SSF48452">
    <property type="entry name" value="TPR-like"/>
    <property type="match status" value="1"/>
</dbReference>
<dbReference type="Proteomes" id="UP001548590">
    <property type="component" value="Unassembled WGS sequence"/>
</dbReference>
<reference evidence="1 2" key="1">
    <citation type="submission" date="2024-07" db="EMBL/GenBank/DDBJ databases">
        <title>Uliginosibacterium paludis KCTC:42655.</title>
        <authorList>
            <person name="Kim M.K."/>
        </authorList>
    </citation>
    <scope>NUCLEOTIDE SEQUENCE [LARGE SCALE GENOMIC DNA]</scope>
    <source>
        <strain evidence="1 2">KCTC 42655</strain>
    </source>
</reference>
<keyword evidence="2" id="KW-1185">Reference proteome</keyword>
<dbReference type="EMBL" id="JBEWLZ010000012">
    <property type="protein sequence ID" value="MET1491510.1"/>
    <property type="molecule type" value="Genomic_DNA"/>
</dbReference>
<comment type="caution">
    <text evidence="1">The sequence shown here is derived from an EMBL/GenBank/DDBJ whole genome shotgun (WGS) entry which is preliminary data.</text>
</comment>